<organism evidence="1 2">
    <name type="scientific">Dendrobium nobile</name>
    <name type="common">Orchid</name>
    <dbReference type="NCBI Taxonomy" id="94219"/>
    <lineage>
        <taxon>Eukaryota</taxon>
        <taxon>Viridiplantae</taxon>
        <taxon>Streptophyta</taxon>
        <taxon>Embryophyta</taxon>
        <taxon>Tracheophyta</taxon>
        <taxon>Spermatophyta</taxon>
        <taxon>Magnoliopsida</taxon>
        <taxon>Liliopsida</taxon>
        <taxon>Asparagales</taxon>
        <taxon>Orchidaceae</taxon>
        <taxon>Epidendroideae</taxon>
        <taxon>Malaxideae</taxon>
        <taxon>Dendrobiinae</taxon>
        <taxon>Dendrobium</taxon>
    </lineage>
</organism>
<accession>A0A8T3A669</accession>
<keyword evidence="2" id="KW-1185">Reference proteome</keyword>
<sequence length="92" mass="10405">MAQILVGRIRDGDWKWMMIDDGDGGGRGDIDRIEGVGDGGMKIRARETSYVLNKIWGLSDGCDKKQRRIWDLCDWGVELSNKGQFDGWHYAG</sequence>
<proteinExistence type="predicted"/>
<dbReference type="EMBL" id="JAGYWB010000018">
    <property type="protein sequence ID" value="KAI0491583.1"/>
    <property type="molecule type" value="Genomic_DNA"/>
</dbReference>
<dbReference type="Proteomes" id="UP000829196">
    <property type="component" value="Unassembled WGS sequence"/>
</dbReference>
<dbReference type="AlphaFoldDB" id="A0A8T3A669"/>
<evidence type="ECO:0000313" key="2">
    <source>
        <dbReference type="Proteomes" id="UP000829196"/>
    </source>
</evidence>
<reference evidence="1" key="1">
    <citation type="journal article" date="2022" name="Front. Genet.">
        <title>Chromosome-Scale Assembly of the Dendrobium nobile Genome Provides Insights Into the Molecular Mechanism of the Biosynthesis of the Medicinal Active Ingredient of Dendrobium.</title>
        <authorList>
            <person name="Xu Q."/>
            <person name="Niu S.-C."/>
            <person name="Li K.-L."/>
            <person name="Zheng P.-J."/>
            <person name="Zhang X.-J."/>
            <person name="Jia Y."/>
            <person name="Liu Y."/>
            <person name="Niu Y.-X."/>
            <person name="Yu L.-H."/>
            <person name="Chen D.-F."/>
            <person name="Zhang G.-Q."/>
        </authorList>
    </citation>
    <scope>NUCLEOTIDE SEQUENCE</scope>
    <source>
        <tissue evidence="1">Leaf</tissue>
    </source>
</reference>
<protein>
    <submittedName>
        <fullName evidence="1">Uncharacterized protein</fullName>
    </submittedName>
</protein>
<evidence type="ECO:0000313" key="1">
    <source>
        <dbReference type="EMBL" id="KAI0491583.1"/>
    </source>
</evidence>
<comment type="caution">
    <text evidence="1">The sequence shown here is derived from an EMBL/GenBank/DDBJ whole genome shotgun (WGS) entry which is preliminary data.</text>
</comment>
<gene>
    <name evidence="1" type="ORF">KFK09_025843</name>
</gene>
<name>A0A8T3A669_DENNO</name>